<feature type="transmembrane region" description="Helical" evidence="1">
    <location>
        <begin position="53"/>
        <end position="72"/>
    </location>
</feature>
<organism evidence="2 3">
    <name type="scientific">Portunus trituberculatus</name>
    <name type="common">Swimming crab</name>
    <name type="synonym">Neptunus trituberculatus</name>
    <dbReference type="NCBI Taxonomy" id="210409"/>
    <lineage>
        <taxon>Eukaryota</taxon>
        <taxon>Metazoa</taxon>
        <taxon>Ecdysozoa</taxon>
        <taxon>Arthropoda</taxon>
        <taxon>Crustacea</taxon>
        <taxon>Multicrustacea</taxon>
        <taxon>Malacostraca</taxon>
        <taxon>Eumalacostraca</taxon>
        <taxon>Eucarida</taxon>
        <taxon>Decapoda</taxon>
        <taxon>Pleocyemata</taxon>
        <taxon>Brachyura</taxon>
        <taxon>Eubrachyura</taxon>
        <taxon>Portunoidea</taxon>
        <taxon>Portunidae</taxon>
        <taxon>Portuninae</taxon>
        <taxon>Portunus</taxon>
    </lineage>
</organism>
<keyword evidence="1" id="KW-1133">Transmembrane helix</keyword>
<sequence>MPELVGGVVVDGGVSVVAGGGVTAVAGRPCSGAPSDCLLRAGGTLSAVLSLRALHLLLLLHLLYLLLSLLILQRLLRLLLLHHLALLTALLRDGTTFWLPFHLLRSAWVLTLSGFLIFSLCFLLWTACEGGAGRGKEESRGNQEEGEAG</sequence>
<dbReference type="AlphaFoldDB" id="A0A5B7DUR0"/>
<evidence type="ECO:0000313" key="3">
    <source>
        <dbReference type="Proteomes" id="UP000324222"/>
    </source>
</evidence>
<dbReference type="Proteomes" id="UP000324222">
    <property type="component" value="Unassembled WGS sequence"/>
</dbReference>
<evidence type="ECO:0000313" key="2">
    <source>
        <dbReference type="EMBL" id="MPC24797.1"/>
    </source>
</evidence>
<accession>A0A5B7DUR0</accession>
<comment type="caution">
    <text evidence="2">The sequence shown here is derived from an EMBL/GenBank/DDBJ whole genome shotgun (WGS) entry which is preliminary data.</text>
</comment>
<evidence type="ECO:0000256" key="1">
    <source>
        <dbReference type="SAM" id="Phobius"/>
    </source>
</evidence>
<keyword evidence="1" id="KW-0472">Membrane</keyword>
<feature type="transmembrane region" description="Helical" evidence="1">
    <location>
        <begin position="79"/>
        <end position="101"/>
    </location>
</feature>
<dbReference type="EMBL" id="VSRR010001375">
    <property type="protein sequence ID" value="MPC24797.1"/>
    <property type="molecule type" value="Genomic_DNA"/>
</dbReference>
<proteinExistence type="predicted"/>
<keyword evidence="1" id="KW-0812">Transmembrane</keyword>
<feature type="transmembrane region" description="Helical" evidence="1">
    <location>
        <begin position="107"/>
        <end position="127"/>
    </location>
</feature>
<protein>
    <submittedName>
        <fullName evidence="2">Uncharacterized protein</fullName>
    </submittedName>
</protein>
<gene>
    <name evidence="2" type="ORF">E2C01_017891</name>
</gene>
<keyword evidence="3" id="KW-1185">Reference proteome</keyword>
<reference evidence="2 3" key="1">
    <citation type="submission" date="2019-05" db="EMBL/GenBank/DDBJ databases">
        <title>Another draft genome of Portunus trituberculatus and its Hox gene families provides insights of decapod evolution.</title>
        <authorList>
            <person name="Jeong J.-H."/>
            <person name="Song I."/>
            <person name="Kim S."/>
            <person name="Choi T."/>
            <person name="Kim D."/>
            <person name="Ryu S."/>
            <person name="Kim W."/>
        </authorList>
    </citation>
    <scope>NUCLEOTIDE SEQUENCE [LARGE SCALE GENOMIC DNA]</scope>
    <source>
        <tissue evidence="2">Muscle</tissue>
    </source>
</reference>
<name>A0A5B7DUR0_PORTR</name>